<gene>
    <name evidence="8" type="ORF">SAMN05444277_108172</name>
</gene>
<protein>
    <submittedName>
        <fullName evidence="8">SusD family protein</fullName>
    </submittedName>
</protein>
<keyword evidence="3" id="KW-0732">Signal</keyword>
<organism evidence="8 9">
    <name type="scientific">Parafilimonas terrae</name>
    <dbReference type="NCBI Taxonomy" id="1465490"/>
    <lineage>
        <taxon>Bacteria</taxon>
        <taxon>Pseudomonadati</taxon>
        <taxon>Bacteroidota</taxon>
        <taxon>Chitinophagia</taxon>
        <taxon>Chitinophagales</taxon>
        <taxon>Chitinophagaceae</taxon>
        <taxon>Parafilimonas</taxon>
    </lineage>
</organism>
<dbReference type="InterPro" id="IPR012944">
    <property type="entry name" value="SusD_RagB_dom"/>
</dbReference>
<evidence type="ECO:0000256" key="5">
    <source>
        <dbReference type="ARBA" id="ARBA00023237"/>
    </source>
</evidence>
<comment type="subcellular location">
    <subcellularLocation>
        <location evidence="1">Cell outer membrane</location>
    </subcellularLocation>
</comment>
<dbReference type="Pfam" id="PF14322">
    <property type="entry name" value="SusD-like_3"/>
    <property type="match status" value="1"/>
</dbReference>
<evidence type="ECO:0000256" key="4">
    <source>
        <dbReference type="ARBA" id="ARBA00023136"/>
    </source>
</evidence>
<dbReference type="STRING" id="1465490.SAMN05444277_108172"/>
<evidence type="ECO:0000256" key="1">
    <source>
        <dbReference type="ARBA" id="ARBA00004442"/>
    </source>
</evidence>
<evidence type="ECO:0000256" key="2">
    <source>
        <dbReference type="ARBA" id="ARBA00006275"/>
    </source>
</evidence>
<dbReference type="InterPro" id="IPR011990">
    <property type="entry name" value="TPR-like_helical_dom_sf"/>
</dbReference>
<feature type="domain" description="SusD-like N-terminal" evidence="7">
    <location>
        <begin position="16"/>
        <end position="218"/>
    </location>
</feature>
<dbReference type="Proteomes" id="UP000199031">
    <property type="component" value="Unassembled WGS sequence"/>
</dbReference>
<dbReference type="EMBL" id="FOXQ01000008">
    <property type="protein sequence ID" value="SFQ31028.1"/>
    <property type="molecule type" value="Genomic_DNA"/>
</dbReference>
<keyword evidence="4" id="KW-0472">Membrane</keyword>
<evidence type="ECO:0000256" key="3">
    <source>
        <dbReference type="ARBA" id="ARBA00022729"/>
    </source>
</evidence>
<dbReference type="InterPro" id="IPR033985">
    <property type="entry name" value="SusD-like_N"/>
</dbReference>
<sequence length="451" mass="51759">MLVCLASLANLGCKKYLDKKSSTGITVPTTLPDMQALLDNATNMNRQRTPTFGEASADDYFLLPADYETQTERDQNVYKWIPYENYGWPNDWSSCYVPVYNSNYCLEQIQKIQPTLQNQQAWNNVKGSALFYRAYYFLQLAWTFAKAYDTDSAFIDPGIALRQTSDINVKSVRANISETYERIIEDAEESIAYLPDLPVHVNRPSKAAAYGLLARTYLSMRVYDSAFKYADLCLNIQHELMDYNGDPDIIGSFNDAESPFKLFNKETIFYTEMGYDITPISPFYAKVDTILLALYADDDLRKKAFFAPYSGYLQFKGSYTQDMWTPFTGLATDEVYLIRAECYARKNDKTNALRDLNALLIKRYKSISFKPITATDNKEALKVILSERRKELLYRGLRFQDIKRLNKEGAGIIQKRLIAGQSFILYPNDPRYALPIPKEVIDNSGMSQNTY</sequence>
<keyword evidence="5" id="KW-0998">Cell outer membrane</keyword>
<evidence type="ECO:0000259" key="6">
    <source>
        <dbReference type="Pfam" id="PF07980"/>
    </source>
</evidence>
<name>A0A1I5XGE2_9BACT</name>
<dbReference type="Pfam" id="PF07980">
    <property type="entry name" value="SusD_RagB"/>
    <property type="match status" value="1"/>
</dbReference>
<proteinExistence type="inferred from homology"/>
<accession>A0A1I5XGE2</accession>
<keyword evidence="9" id="KW-1185">Reference proteome</keyword>
<evidence type="ECO:0000259" key="7">
    <source>
        <dbReference type="Pfam" id="PF14322"/>
    </source>
</evidence>
<dbReference type="SUPFAM" id="SSF48452">
    <property type="entry name" value="TPR-like"/>
    <property type="match status" value="1"/>
</dbReference>
<dbReference type="GO" id="GO:0009279">
    <property type="term" value="C:cell outer membrane"/>
    <property type="evidence" value="ECO:0007669"/>
    <property type="project" value="UniProtKB-SubCell"/>
</dbReference>
<evidence type="ECO:0000313" key="9">
    <source>
        <dbReference type="Proteomes" id="UP000199031"/>
    </source>
</evidence>
<evidence type="ECO:0000313" key="8">
    <source>
        <dbReference type="EMBL" id="SFQ31028.1"/>
    </source>
</evidence>
<dbReference type="AlphaFoldDB" id="A0A1I5XGE2"/>
<feature type="domain" description="RagB/SusD" evidence="6">
    <location>
        <begin position="334"/>
        <end position="450"/>
    </location>
</feature>
<dbReference type="Gene3D" id="1.25.40.390">
    <property type="match status" value="1"/>
</dbReference>
<comment type="similarity">
    <text evidence="2">Belongs to the SusD family.</text>
</comment>
<reference evidence="8 9" key="1">
    <citation type="submission" date="2016-10" db="EMBL/GenBank/DDBJ databases">
        <authorList>
            <person name="de Groot N.N."/>
        </authorList>
    </citation>
    <scope>NUCLEOTIDE SEQUENCE [LARGE SCALE GENOMIC DNA]</scope>
    <source>
        <strain evidence="8 9">DSM 28286</strain>
    </source>
</reference>